<evidence type="ECO:0000313" key="8">
    <source>
        <dbReference type="Proteomes" id="UP000182624"/>
    </source>
</evidence>
<keyword evidence="8" id="KW-1185">Reference proteome</keyword>
<keyword evidence="2" id="KW-0479">Metal-binding</keyword>
<dbReference type="InterPro" id="IPR013785">
    <property type="entry name" value="Aldolase_TIM"/>
</dbReference>
<dbReference type="Proteomes" id="UP000182624">
    <property type="component" value="Unassembled WGS sequence"/>
</dbReference>
<accession>A0A1I5VJA1</accession>
<dbReference type="SFLD" id="SFLDG01386">
    <property type="entry name" value="main_SPASM_domain-containing"/>
    <property type="match status" value="1"/>
</dbReference>
<dbReference type="SFLD" id="SFLDS00029">
    <property type="entry name" value="Radical_SAM"/>
    <property type="match status" value="1"/>
</dbReference>
<proteinExistence type="inferred from homology"/>
<dbReference type="PROSITE" id="PS51918">
    <property type="entry name" value="RADICAL_SAM"/>
    <property type="match status" value="1"/>
</dbReference>
<evidence type="ECO:0000256" key="5">
    <source>
        <dbReference type="ARBA" id="ARBA00023601"/>
    </source>
</evidence>
<evidence type="ECO:0000256" key="2">
    <source>
        <dbReference type="ARBA" id="ARBA00022723"/>
    </source>
</evidence>
<reference evidence="8" key="1">
    <citation type="submission" date="2016-10" db="EMBL/GenBank/DDBJ databases">
        <authorList>
            <person name="Varghese N."/>
            <person name="Submissions S."/>
        </authorList>
    </citation>
    <scope>NUCLEOTIDE SEQUENCE [LARGE SCALE GENOMIC DNA]</scope>
    <source>
        <strain evidence="8">P18</strain>
    </source>
</reference>
<sequence length="464" mass="52376">MVNYFNFREFEGEYLITNDFGRYQFIDRNSLKALVKGTEEALDSSIRDELIDKFFITGESRQAYLDKSVPYMRDIKSHLFQATGLFIFVMTNSCNLNCVYCQAQSENSSCKGLMSKEIAEHGVDIALQSPLESISIEFQGGEPLLNFDTIKHIVEYTEIHRGTKIVSYNLVSNLSLLTDEIADYLVSHNIQVSVSLDGNEDVHNHNRPFRADGSGTYAAAIRGIKMLSAKGLSLGAIQTTTRYSLDHPEEIVDTYVKLGFNNIFIRPLTKLGYANEHWKKIGYSPEEFLNFYNRAMNHILEINKNGHVFSEGHANIFLTKIIHGYSNNYMELRSPCGAAIGQIAIYYDGNIYTCDEGRMVAEMGDPAFKMGDVFSSSYDDLIDSGVCKTVCTASCLECIPGCCDCVYQPYCGVCPVINYATENDLFSKAPRNNRCKIYSGMLDYLFGIIHKNDNNISVMRRWVQ</sequence>
<protein>
    <submittedName>
        <fullName evidence="7">His-Xaa-Ser system radical SAM maturase HxsB</fullName>
    </submittedName>
</protein>
<comment type="similarity">
    <text evidence="5">Belongs to the radical SAM superfamily. Anaerobic sulfatase-maturating enzyme family.</text>
</comment>
<dbReference type="SFLD" id="SFLDG01384">
    <property type="entry name" value="thioether_bond_formation_requi"/>
    <property type="match status" value="1"/>
</dbReference>
<dbReference type="NCBIfam" id="TIGR03978">
    <property type="entry name" value="rSAM_paired_1"/>
    <property type="match status" value="1"/>
</dbReference>
<dbReference type="PANTHER" id="PTHR43273">
    <property type="entry name" value="ANAEROBIC SULFATASE-MATURATING ENZYME HOMOLOG ASLB-RELATED"/>
    <property type="match status" value="1"/>
</dbReference>
<dbReference type="InterPro" id="IPR023867">
    <property type="entry name" value="Sulphatase_maturase_rSAM"/>
</dbReference>
<name>A0A1I5VJA1_9FIRM</name>
<keyword evidence="4" id="KW-0411">Iron-sulfur</keyword>
<dbReference type="AlphaFoldDB" id="A0A1I5VJA1"/>
<dbReference type="InterPro" id="IPR007197">
    <property type="entry name" value="rSAM"/>
</dbReference>
<evidence type="ECO:0000256" key="3">
    <source>
        <dbReference type="ARBA" id="ARBA00023004"/>
    </source>
</evidence>
<dbReference type="CDD" id="cd01335">
    <property type="entry name" value="Radical_SAM"/>
    <property type="match status" value="1"/>
</dbReference>
<dbReference type="PANTHER" id="PTHR43273:SF3">
    <property type="entry name" value="ANAEROBIC SULFATASE-MATURATING ENZYME HOMOLOG ASLB-RELATED"/>
    <property type="match status" value="1"/>
</dbReference>
<feature type="domain" description="Radical SAM core" evidence="6">
    <location>
        <begin position="79"/>
        <end position="305"/>
    </location>
</feature>
<dbReference type="GO" id="GO:0046872">
    <property type="term" value="F:metal ion binding"/>
    <property type="evidence" value="ECO:0007669"/>
    <property type="project" value="UniProtKB-KW"/>
</dbReference>
<evidence type="ECO:0000256" key="4">
    <source>
        <dbReference type="ARBA" id="ARBA00023014"/>
    </source>
</evidence>
<dbReference type="InterPro" id="IPR058240">
    <property type="entry name" value="rSAM_sf"/>
</dbReference>
<keyword evidence="1" id="KW-0949">S-adenosyl-L-methionine</keyword>
<dbReference type="GO" id="GO:0016491">
    <property type="term" value="F:oxidoreductase activity"/>
    <property type="evidence" value="ECO:0007669"/>
    <property type="project" value="InterPro"/>
</dbReference>
<organism evidence="7 8">
    <name type="scientific">Butyrivibrio proteoclasticus</name>
    <dbReference type="NCBI Taxonomy" id="43305"/>
    <lineage>
        <taxon>Bacteria</taxon>
        <taxon>Bacillati</taxon>
        <taxon>Bacillota</taxon>
        <taxon>Clostridia</taxon>
        <taxon>Lachnospirales</taxon>
        <taxon>Lachnospiraceae</taxon>
        <taxon>Butyrivibrio</taxon>
    </lineage>
</organism>
<dbReference type="Pfam" id="PF04055">
    <property type="entry name" value="Radical_SAM"/>
    <property type="match status" value="1"/>
</dbReference>
<dbReference type="OrthoDB" id="1994517at2"/>
<keyword evidence="3" id="KW-0408">Iron</keyword>
<evidence type="ECO:0000256" key="1">
    <source>
        <dbReference type="ARBA" id="ARBA00022691"/>
    </source>
</evidence>
<dbReference type="RefSeq" id="WP_074888881.1">
    <property type="nucleotide sequence ID" value="NZ_FOXO01000017.1"/>
</dbReference>
<dbReference type="EMBL" id="FOXO01000017">
    <property type="protein sequence ID" value="SFQ07377.1"/>
    <property type="molecule type" value="Genomic_DNA"/>
</dbReference>
<gene>
    <name evidence="7" type="ORF">SAMN04487928_11764</name>
</gene>
<evidence type="ECO:0000259" key="6">
    <source>
        <dbReference type="PROSITE" id="PS51918"/>
    </source>
</evidence>
<evidence type="ECO:0000313" key="7">
    <source>
        <dbReference type="EMBL" id="SFQ07377.1"/>
    </source>
</evidence>
<dbReference type="GO" id="GO:0051536">
    <property type="term" value="F:iron-sulfur cluster binding"/>
    <property type="evidence" value="ECO:0007669"/>
    <property type="project" value="UniProtKB-KW"/>
</dbReference>
<dbReference type="Gene3D" id="3.20.20.70">
    <property type="entry name" value="Aldolase class I"/>
    <property type="match status" value="1"/>
</dbReference>
<dbReference type="InterPro" id="IPR024023">
    <property type="entry name" value="rSAM_paired_HxsB"/>
</dbReference>
<dbReference type="SUPFAM" id="SSF102114">
    <property type="entry name" value="Radical SAM enzymes"/>
    <property type="match status" value="1"/>
</dbReference>
<dbReference type="SFLD" id="SFLDG01067">
    <property type="entry name" value="SPASM/twitch_domain_containing"/>
    <property type="match status" value="1"/>
</dbReference>